<organism evidence="10 11">
    <name type="scientific">Brassica napus</name>
    <name type="common">Rape</name>
    <dbReference type="NCBI Taxonomy" id="3708"/>
    <lineage>
        <taxon>Eukaryota</taxon>
        <taxon>Viridiplantae</taxon>
        <taxon>Streptophyta</taxon>
        <taxon>Embryophyta</taxon>
        <taxon>Tracheophyta</taxon>
        <taxon>Spermatophyta</taxon>
        <taxon>Magnoliopsida</taxon>
        <taxon>eudicotyledons</taxon>
        <taxon>Gunneridae</taxon>
        <taxon>Pentapetalae</taxon>
        <taxon>rosids</taxon>
        <taxon>malvids</taxon>
        <taxon>Brassicales</taxon>
        <taxon>Brassicaceae</taxon>
        <taxon>Brassiceae</taxon>
        <taxon>Brassica</taxon>
    </lineage>
</organism>
<keyword evidence="6 8" id="KW-0472">Membrane</keyword>
<keyword evidence="2 8" id="KW-0812">Transmembrane</keyword>
<reference evidence="10 11" key="1">
    <citation type="submission" date="2021-05" db="EMBL/GenBank/DDBJ databases">
        <title>Genome Assembly of Synthetic Allotetraploid Brassica napus Reveals Homoeologous Exchanges between Subgenomes.</title>
        <authorList>
            <person name="Davis J.T."/>
        </authorList>
    </citation>
    <scope>NUCLEOTIDE SEQUENCE [LARGE SCALE GENOMIC DNA]</scope>
    <source>
        <strain evidence="11">cv. Da-Ae</strain>
        <tissue evidence="10">Seedling</tissue>
    </source>
</reference>
<dbReference type="Pfam" id="PF13962">
    <property type="entry name" value="PGG"/>
    <property type="match status" value="1"/>
</dbReference>
<evidence type="ECO:0000256" key="5">
    <source>
        <dbReference type="ARBA" id="ARBA00023043"/>
    </source>
</evidence>
<evidence type="ECO:0000256" key="7">
    <source>
        <dbReference type="PROSITE-ProRule" id="PRU00023"/>
    </source>
</evidence>
<comment type="caution">
    <text evidence="10">The sequence shown here is derived from an EMBL/GenBank/DDBJ whole genome shotgun (WGS) entry which is preliminary data.</text>
</comment>
<dbReference type="Gene3D" id="1.25.40.20">
    <property type="entry name" value="Ankyrin repeat-containing domain"/>
    <property type="match status" value="3"/>
</dbReference>
<evidence type="ECO:0000259" key="9">
    <source>
        <dbReference type="Pfam" id="PF13962"/>
    </source>
</evidence>
<dbReference type="SMART" id="SM00248">
    <property type="entry name" value="ANK"/>
    <property type="match status" value="15"/>
</dbReference>
<feature type="repeat" description="ANK" evidence="7">
    <location>
        <begin position="200"/>
        <end position="221"/>
    </location>
</feature>
<dbReference type="PANTHER" id="PTHR24186:SF46">
    <property type="entry name" value="PROTEIN ACCELERATED CELL DEATH 6-LIKE"/>
    <property type="match status" value="1"/>
</dbReference>
<evidence type="ECO:0000313" key="10">
    <source>
        <dbReference type="EMBL" id="KAH0908357.1"/>
    </source>
</evidence>
<evidence type="ECO:0000256" key="4">
    <source>
        <dbReference type="ARBA" id="ARBA00022989"/>
    </source>
</evidence>
<feature type="domain" description="PGG" evidence="9">
    <location>
        <begin position="509"/>
        <end position="612"/>
    </location>
</feature>
<dbReference type="PROSITE" id="PS50088">
    <property type="entry name" value="ANK_REPEAT"/>
    <property type="match status" value="3"/>
</dbReference>
<protein>
    <recommendedName>
        <fullName evidence="9">PGG domain-containing protein</fullName>
    </recommendedName>
</protein>
<dbReference type="SUPFAM" id="SSF48403">
    <property type="entry name" value="Ankyrin repeat"/>
    <property type="match status" value="2"/>
</dbReference>
<keyword evidence="5 7" id="KW-0040">ANK repeat</keyword>
<evidence type="ECO:0000313" key="11">
    <source>
        <dbReference type="Proteomes" id="UP000824890"/>
    </source>
</evidence>
<dbReference type="InterPro" id="IPR026961">
    <property type="entry name" value="PGG_dom"/>
</dbReference>
<proteinExistence type="predicted"/>
<name>A0ABQ8BU54_BRANA</name>
<keyword evidence="11" id="KW-1185">Reference proteome</keyword>
<feature type="transmembrane region" description="Helical" evidence="8">
    <location>
        <begin position="554"/>
        <end position="577"/>
    </location>
</feature>
<evidence type="ECO:0000256" key="3">
    <source>
        <dbReference type="ARBA" id="ARBA00022737"/>
    </source>
</evidence>
<evidence type="ECO:0000256" key="6">
    <source>
        <dbReference type="ARBA" id="ARBA00023136"/>
    </source>
</evidence>
<comment type="subcellular location">
    <subcellularLocation>
        <location evidence="1">Membrane</location>
        <topology evidence="1">Multi-pass membrane protein</topology>
    </subcellularLocation>
</comment>
<accession>A0ABQ8BU54</accession>
<feature type="transmembrane region" description="Helical" evidence="8">
    <location>
        <begin position="515"/>
        <end position="534"/>
    </location>
</feature>
<evidence type="ECO:0000256" key="8">
    <source>
        <dbReference type="SAM" id="Phobius"/>
    </source>
</evidence>
<feature type="repeat" description="ANK" evidence="7">
    <location>
        <begin position="423"/>
        <end position="446"/>
    </location>
</feature>
<dbReference type="Pfam" id="PF12796">
    <property type="entry name" value="Ank_2"/>
    <property type="match status" value="4"/>
</dbReference>
<dbReference type="PROSITE" id="PS50297">
    <property type="entry name" value="ANK_REP_REGION"/>
    <property type="match status" value="3"/>
</dbReference>
<evidence type="ECO:0000256" key="1">
    <source>
        <dbReference type="ARBA" id="ARBA00004141"/>
    </source>
</evidence>
<evidence type="ECO:0000256" key="2">
    <source>
        <dbReference type="ARBA" id="ARBA00022692"/>
    </source>
</evidence>
<feature type="transmembrane region" description="Helical" evidence="8">
    <location>
        <begin position="589"/>
        <end position="611"/>
    </location>
</feature>
<dbReference type="InterPro" id="IPR002110">
    <property type="entry name" value="Ankyrin_rpt"/>
</dbReference>
<keyword evidence="3" id="KW-0677">Repeat</keyword>
<feature type="transmembrane region" description="Helical" evidence="8">
    <location>
        <begin position="626"/>
        <end position="646"/>
    </location>
</feature>
<dbReference type="Proteomes" id="UP000824890">
    <property type="component" value="Unassembled WGS sequence"/>
</dbReference>
<dbReference type="PANTHER" id="PTHR24186">
    <property type="entry name" value="PROTEIN PHOSPHATASE 1 REGULATORY SUBUNIT"/>
    <property type="match status" value="1"/>
</dbReference>
<feature type="repeat" description="ANK" evidence="7">
    <location>
        <begin position="967"/>
        <end position="990"/>
    </location>
</feature>
<gene>
    <name evidence="10" type="ORF">HID58_031678</name>
</gene>
<dbReference type="EMBL" id="JAGKQM010000009">
    <property type="protein sequence ID" value="KAH0908357.1"/>
    <property type="molecule type" value="Genomic_DNA"/>
</dbReference>
<sequence>MDEPSSLSLSQDYSKVSCISHLLQLVFLPFLETVDLFFFSYRSLFKQSRFDMDSSEACLDRIESQRSTDVSHDQRNRRYFLMNLMNNGANRICSRGSPESQRECTQPPKGDKEFLTSLRLSDLYNLPGESVAMNSEILSAMRAGNIEFLEKMKRFETPMACFKNNKGDSILHLAASYGHLELAKGIVSACPSLLLEPNWEDRVPLHVAARGGHYAVVEALVASVTCFSAGLSEEERERLLNLYVLKDKDGDTPLHLALKDLNEKTELLMYQRRTKNQSISHLVMHQRSIRCSSFQTRLMETAACLVNASQHVSFLANKDGISPLYLAVLAGNVSLVNAMLNVQGKTSDLASQLEGRKSLVHAALKAKTTDVLDIILNEDPCLLNERDEDGRTCLSAGASVGFYKGVCKLLDRSTSSVFECDDDGSFPIHIAVEKGHVDVVKEILKRCPDSIEQLNKEGQNVLHIAAKSGKARMTLMVLLCVYKPRGVTWRPTSGMTLRSRSETLSGYGEKYKDRVNVLLLVAALVATITFAAGFTMPGGFNNSGMAVLVDDKTFSNFLVCDTLAMQCSVIAIVALIWAQLGDQELAHRAFHLALPSLFFALFFMSSAFIYGVNAAVQQNIVLDDKIHIISAIFCNVMLILLGPYVIPQVSGIPLVQDLTSLYLYVLLWFVSEDDDEKHHISKCVKKESMGSSRVEQIPRGARTIKNGRTNRISPLKLLPTLISCFHLVSLSLLGMFEMDSSEADLDRVEAQRSTDVSRGQRKRRYFLVSLIKRGISRIFRSLGPLQDGVQLGSYSVSRLFSDFRLSDFFAFSGVYVPMSPEIFSAVSEGDAECMTKLRSSVTPAECLRSDQGDSVLHLAAAGGHVELVKTIASTWPFLLMELDSKDQLPLHVAARARHGSVVNTLIDIVTFLSNKMSAARSERLNPYVLKNKDGDTALHLAMKCLNVYCVIPLGETYPQAWFLANNKGISPLFIAVQEGFTELVKYLLENLDNDETDLQLEGRKDLVHVALKARNTDIIDFILKKYPSLENERDEEGMTCLSFGASIGFYKGVCNLLDRSTRGVYECNDDGSFPIHIAVQKCHMGVVFAILIRCPNSKHLLNRKGPTDGEARYRWEYTSAPGYHIVAPSYYLSPSVSLQGQMHEHSEQRWSNI</sequence>
<keyword evidence="4 8" id="KW-1133">Transmembrane helix</keyword>
<dbReference type="InterPro" id="IPR036770">
    <property type="entry name" value="Ankyrin_rpt-contain_sf"/>
</dbReference>